<gene>
    <name evidence="6" type="ORF">JOF53_007579</name>
</gene>
<organism evidence="6 7">
    <name type="scientific">Crossiella equi</name>
    <dbReference type="NCBI Taxonomy" id="130796"/>
    <lineage>
        <taxon>Bacteria</taxon>
        <taxon>Bacillati</taxon>
        <taxon>Actinomycetota</taxon>
        <taxon>Actinomycetes</taxon>
        <taxon>Pseudonocardiales</taxon>
        <taxon>Pseudonocardiaceae</taxon>
        <taxon>Crossiella</taxon>
    </lineage>
</organism>
<dbReference type="EMBL" id="JAGIOO010000001">
    <property type="protein sequence ID" value="MBP2478707.1"/>
    <property type="molecule type" value="Genomic_DNA"/>
</dbReference>
<evidence type="ECO:0000256" key="4">
    <source>
        <dbReference type="PROSITE-ProRule" id="PRU00335"/>
    </source>
</evidence>
<reference evidence="6 7" key="1">
    <citation type="submission" date="2021-03" db="EMBL/GenBank/DDBJ databases">
        <title>Sequencing the genomes of 1000 actinobacteria strains.</title>
        <authorList>
            <person name="Klenk H.-P."/>
        </authorList>
    </citation>
    <scope>NUCLEOTIDE SEQUENCE [LARGE SCALE GENOMIC DNA]</scope>
    <source>
        <strain evidence="6 7">DSM 44580</strain>
    </source>
</reference>
<dbReference type="Gene3D" id="1.10.357.10">
    <property type="entry name" value="Tetracycline Repressor, domain 2"/>
    <property type="match status" value="1"/>
</dbReference>
<sequence length="211" mass="23957">MSSSVDRLPLRERKKQRTREALITTGLRLFEERGFAATTLDELCEAVEVSKRTFFRTFASKEDVAVAPLHDLWVLFLEDLEVLEPVDGEPLTRFLQRVLLSALAEQREPDWPRRALLALRLHVENPSVQAHCLYFCHHTTDTAARVLCSRFDLPDELPVLLTVDLIVSTLRRAQDRWAAAPGPHSHTGLHEHAVTAFAALPEVLTLQARPR</sequence>
<evidence type="ECO:0000256" key="3">
    <source>
        <dbReference type="ARBA" id="ARBA00023163"/>
    </source>
</evidence>
<feature type="DNA-binding region" description="H-T-H motif" evidence="4">
    <location>
        <begin position="39"/>
        <end position="58"/>
    </location>
</feature>
<dbReference type="InterPro" id="IPR050109">
    <property type="entry name" value="HTH-type_TetR-like_transc_reg"/>
</dbReference>
<evidence type="ECO:0000259" key="5">
    <source>
        <dbReference type="PROSITE" id="PS50977"/>
    </source>
</evidence>
<keyword evidence="7" id="KW-1185">Reference proteome</keyword>
<accession>A0ABS5AQN1</accession>
<dbReference type="InterPro" id="IPR001647">
    <property type="entry name" value="HTH_TetR"/>
</dbReference>
<dbReference type="RefSeq" id="WP_086781791.1">
    <property type="nucleotide sequence ID" value="NZ_JAGIOO010000001.1"/>
</dbReference>
<proteinExistence type="predicted"/>
<evidence type="ECO:0000256" key="1">
    <source>
        <dbReference type="ARBA" id="ARBA00023015"/>
    </source>
</evidence>
<dbReference type="PRINTS" id="PR00455">
    <property type="entry name" value="HTHTETR"/>
</dbReference>
<dbReference type="InterPro" id="IPR009057">
    <property type="entry name" value="Homeodomain-like_sf"/>
</dbReference>
<protein>
    <submittedName>
        <fullName evidence="6">AcrR family transcriptional regulator</fullName>
    </submittedName>
</protein>
<name>A0ABS5AQN1_9PSEU</name>
<dbReference type="Proteomes" id="UP001519363">
    <property type="component" value="Unassembled WGS sequence"/>
</dbReference>
<dbReference type="PANTHER" id="PTHR30055">
    <property type="entry name" value="HTH-TYPE TRANSCRIPTIONAL REGULATOR RUTR"/>
    <property type="match status" value="1"/>
</dbReference>
<evidence type="ECO:0000256" key="2">
    <source>
        <dbReference type="ARBA" id="ARBA00023125"/>
    </source>
</evidence>
<evidence type="ECO:0000313" key="6">
    <source>
        <dbReference type="EMBL" id="MBP2478707.1"/>
    </source>
</evidence>
<comment type="caution">
    <text evidence="6">The sequence shown here is derived from an EMBL/GenBank/DDBJ whole genome shotgun (WGS) entry which is preliminary data.</text>
</comment>
<keyword evidence="3" id="KW-0804">Transcription</keyword>
<dbReference type="SUPFAM" id="SSF46689">
    <property type="entry name" value="Homeodomain-like"/>
    <property type="match status" value="1"/>
</dbReference>
<dbReference type="PANTHER" id="PTHR30055:SF238">
    <property type="entry name" value="MYCOFACTOCIN BIOSYNTHESIS TRANSCRIPTIONAL REGULATOR MFTR-RELATED"/>
    <property type="match status" value="1"/>
</dbReference>
<keyword evidence="2 4" id="KW-0238">DNA-binding</keyword>
<dbReference type="Pfam" id="PF00440">
    <property type="entry name" value="TetR_N"/>
    <property type="match status" value="1"/>
</dbReference>
<evidence type="ECO:0000313" key="7">
    <source>
        <dbReference type="Proteomes" id="UP001519363"/>
    </source>
</evidence>
<dbReference type="PROSITE" id="PS50977">
    <property type="entry name" value="HTH_TETR_2"/>
    <property type="match status" value="1"/>
</dbReference>
<feature type="domain" description="HTH tetR-type" evidence="5">
    <location>
        <begin position="16"/>
        <end position="76"/>
    </location>
</feature>
<keyword evidence="1" id="KW-0805">Transcription regulation</keyword>